<dbReference type="PRINTS" id="PR00111">
    <property type="entry name" value="ABHYDROLASE"/>
</dbReference>
<organism evidence="3 4">
    <name type="scientific">Actinocorallia herbida</name>
    <dbReference type="NCBI Taxonomy" id="58109"/>
    <lineage>
        <taxon>Bacteria</taxon>
        <taxon>Bacillati</taxon>
        <taxon>Actinomycetota</taxon>
        <taxon>Actinomycetes</taxon>
        <taxon>Streptosporangiales</taxon>
        <taxon>Thermomonosporaceae</taxon>
        <taxon>Actinocorallia</taxon>
    </lineage>
</organism>
<dbReference type="PANTHER" id="PTHR43798">
    <property type="entry name" value="MONOACYLGLYCEROL LIPASE"/>
    <property type="match status" value="1"/>
</dbReference>
<keyword evidence="4" id="KW-1185">Reference proteome</keyword>
<dbReference type="GO" id="GO:0016020">
    <property type="term" value="C:membrane"/>
    <property type="evidence" value="ECO:0007669"/>
    <property type="project" value="TreeGrafter"/>
</dbReference>
<dbReference type="Gene3D" id="3.40.50.1820">
    <property type="entry name" value="alpha/beta hydrolase"/>
    <property type="match status" value="1"/>
</dbReference>
<name>A0A3N1D2I5_9ACTN</name>
<dbReference type="EMBL" id="RJKE01000001">
    <property type="protein sequence ID" value="ROO87744.1"/>
    <property type="molecule type" value="Genomic_DNA"/>
</dbReference>
<dbReference type="PANTHER" id="PTHR43798:SF31">
    <property type="entry name" value="AB HYDROLASE SUPERFAMILY PROTEIN YCLE"/>
    <property type="match status" value="1"/>
</dbReference>
<dbReference type="InterPro" id="IPR029058">
    <property type="entry name" value="AB_hydrolase_fold"/>
</dbReference>
<protein>
    <submittedName>
        <fullName evidence="3">Pimeloyl-ACP methyl ester carboxylesterase</fullName>
    </submittedName>
</protein>
<proteinExistence type="predicted"/>
<dbReference type="GO" id="GO:0016787">
    <property type="term" value="F:hydrolase activity"/>
    <property type="evidence" value="ECO:0007669"/>
    <property type="project" value="UniProtKB-KW"/>
</dbReference>
<evidence type="ECO:0000256" key="1">
    <source>
        <dbReference type="ARBA" id="ARBA00022801"/>
    </source>
</evidence>
<evidence type="ECO:0000259" key="2">
    <source>
        <dbReference type="Pfam" id="PF00561"/>
    </source>
</evidence>
<dbReference type="InterPro" id="IPR000073">
    <property type="entry name" value="AB_hydrolase_1"/>
</dbReference>
<keyword evidence="1" id="KW-0378">Hydrolase</keyword>
<accession>A0A3N1D2I5</accession>
<evidence type="ECO:0000313" key="4">
    <source>
        <dbReference type="Proteomes" id="UP000272400"/>
    </source>
</evidence>
<reference evidence="3 4" key="1">
    <citation type="submission" date="2018-11" db="EMBL/GenBank/DDBJ databases">
        <title>Sequencing the genomes of 1000 actinobacteria strains.</title>
        <authorList>
            <person name="Klenk H.-P."/>
        </authorList>
    </citation>
    <scope>NUCLEOTIDE SEQUENCE [LARGE SCALE GENOMIC DNA]</scope>
    <source>
        <strain evidence="3 4">DSM 44254</strain>
    </source>
</reference>
<gene>
    <name evidence="3" type="ORF">EDD29_5380</name>
</gene>
<evidence type="ECO:0000313" key="3">
    <source>
        <dbReference type="EMBL" id="ROO87744.1"/>
    </source>
</evidence>
<dbReference type="OrthoDB" id="9785847at2"/>
<dbReference type="Proteomes" id="UP000272400">
    <property type="component" value="Unassembled WGS sequence"/>
</dbReference>
<dbReference type="InterPro" id="IPR050266">
    <property type="entry name" value="AB_hydrolase_sf"/>
</dbReference>
<sequence>MLFVTAGYEDGAPIRIAYRDQGNGRPVVLVHGYPLDSRTWDRLTPVLLAAGHRVITYDRRGFGASTRTAGGYDYDAFAADLAALLTELDLRDAVLVSHGSGSGDIVRHLHSLGCGRAAGAAFLAGLGPHLLLTERNPHGLGLGRFDQIISDALRDSDAHLHEIRRDYFSAIEHEGGRLAPEEFDAFLTIAASVSPQVHSAIVPSWITDFRGDYAALTVPVLIVHGTDDRLLPLRGTAVPLYELLPRARYLEIPDAPHGLHWTHTAELATALLGFLARLDG</sequence>
<dbReference type="RefSeq" id="WP_123666989.1">
    <property type="nucleotide sequence ID" value="NZ_RJKE01000001.1"/>
</dbReference>
<feature type="domain" description="AB hydrolase-1" evidence="2">
    <location>
        <begin position="26"/>
        <end position="263"/>
    </location>
</feature>
<dbReference type="AlphaFoldDB" id="A0A3N1D2I5"/>
<dbReference type="Pfam" id="PF00561">
    <property type="entry name" value="Abhydrolase_1"/>
    <property type="match status" value="1"/>
</dbReference>
<dbReference type="SUPFAM" id="SSF53474">
    <property type="entry name" value="alpha/beta-Hydrolases"/>
    <property type="match status" value="1"/>
</dbReference>
<comment type="caution">
    <text evidence="3">The sequence shown here is derived from an EMBL/GenBank/DDBJ whole genome shotgun (WGS) entry which is preliminary data.</text>
</comment>